<dbReference type="SUPFAM" id="SSF48726">
    <property type="entry name" value="Immunoglobulin"/>
    <property type="match status" value="1"/>
</dbReference>
<evidence type="ECO:0000313" key="6">
    <source>
        <dbReference type="EMBL" id="GFQ96449.1"/>
    </source>
</evidence>
<keyword evidence="1" id="KW-0677">Repeat</keyword>
<keyword evidence="3" id="KW-0472">Membrane</keyword>
<evidence type="ECO:0000313" key="7">
    <source>
        <dbReference type="Proteomes" id="UP000887116"/>
    </source>
</evidence>
<feature type="domain" description="Fibronectin type-III" evidence="5">
    <location>
        <begin position="734"/>
        <end position="836"/>
    </location>
</feature>
<feature type="compositionally biased region" description="Basic and acidic residues" evidence="2">
    <location>
        <begin position="1369"/>
        <end position="1378"/>
    </location>
</feature>
<evidence type="ECO:0000256" key="4">
    <source>
        <dbReference type="SAM" id="SignalP"/>
    </source>
</evidence>
<dbReference type="InterPro" id="IPR036179">
    <property type="entry name" value="Ig-like_dom_sf"/>
</dbReference>
<feature type="region of interest" description="Disordered" evidence="2">
    <location>
        <begin position="955"/>
        <end position="988"/>
    </location>
</feature>
<feature type="signal peptide" evidence="4">
    <location>
        <begin position="1"/>
        <end position="25"/>
    </location>
</feature>
<feature type="domain" description="Fibronectin type-III" evidence="5">
    <location>
        <begin position="345"/>
        <end position="448"/>
    </location>
</feature>
<protein>
    <recommendedName>
        <fullName evidence="5">Fibronectin type-III domain-containing protein</fullName>
    </recommendedName>
</protein>
<name>A0A8X6G857_TRICU</name>
<dbReference type="CDD" id="cd00063">
    <property type="entry name" value="FN3"/>
    <property type="match status" value="5"/>
</dbReference>
<comment type="caution">
    <text evidence="6">The sequence shown here is derived from an EMBL/GenBank/DDBJ whole genome shotgun (WGS) entry which is preliminary data.</text>
</comment>
<feature type="compositionally biased region" description="Polar residues" evidence="2">
    <location>
        <begin position="971"/>
        <end position="985"/>
    </location>
</feature>
<dbReference type="InterPro" id="IPR003961">
    <property type="entry name" value="FN3_dom"/>
</dbReference>
<feature type="domain" description="Fibronectin type-III" evidence="5">
    <location>
        <begin position="540"/>
        <end position="635"/>
    </location>
</feature>
<proteinExistence type="predicted"/>
<sequence length="1494" mass="167109">MYCHHSIRFIWSAFFIFTFFHSSTSCWGPGSTEYGETTPDYDLYVGSELVIDCSLKSETLPNIKVPVNSSYLIFKRVRDNQIFQNYTHVVDGLTSQLKIPVADLNDSGLYHCQILLPDNSLHLVCSTNVYVGLPPKNVSNFNCISRNFDNLTCTWDIEPNNIRTNYSVQKIFLFQDTFQNCPKPNNTYCQWRDDTEPPYQILSKNLTFVVHGNNSLGTIENEFKFDHFAIVIPNSPEELNPIDVGKQYFTVQWMQPKMPRIIDRPLLFYQLRLEELEPNPKDAIVVDVGVEKYNFTFDNLIPHFKYNVSVRCRSTHTTDENMWSLVTSVIIKTYPDVPYVLPKVNPEAFLIQNFGNYRNATLYWKPVSERFFNGENFHYHVECFQSELSGKTYIGYVTSSDPFVNIGHLKNDSSYTFHIYSANKEGVSDDYRSIFIDERNKIASTPKDIRAISHELGFYNLTWSNAYLKEVNYTVFWCAGKKPSNCDGPIQWSKDILKDPTFALEVVDADSSFQFAVAASYKDQSSGMQWASCIVPSKAPLGQIPITHIEPSSTTLRVIWKLYCDAQKSVIDRYVITYCREGRNCEDAIATSDVKSYTIENLHPFSNYSVKLRAFNKENKPSEDIDEMYQTTLSGGPADTPHNVTIFSKTDSTVEVKWLPPLEPNGIITHYNVYHNEFMNVTKDESSCKSCSFLIEDLKQFTQYDISIEACIGLFCSKKSPPVTVVTDIGVPGKMDPPRIENVNETHIKVSWNMPSNPNGPIDYFDIQWQQEVGNETLNQTVSHNNSLSAVIEFKCSNLLDGRNSYLFYIRAVNEKNGTLLNGPFSSSTKGTACILSQGLAMIIGIAIGGTLALAIFLLVIYKLIKWMSEKIHQVKNIAVRLPKELEGPESNPLNNYESFKNGLVQSIHNGKIDHQSYAIDESDNKNRHGSGSSQFSNASTDELIFKNGKCTKFGRKPSGDSSGCSSMSSNTTTRMHLSSDSGTESDFMVPASPDSLTTDQTILNGHKSPMPILMEIHDSPETSCETQIKTPVNVKSDKYYSFNNGMVLKVDQAYSKFGISGNVTSKMPCPINPLAFYSCNLANSEPSVFEAQSLDKQKPSIMPPYSKIGLAKSSVDIPGLISENKELGYSKFGFGAPQYCFSIDVENLNPVVGVALVENTVPNELARINTAIGDEKHRKTEENIVFPTFSMDYHTPSNLQLGTSIDNTSPKRPSPGYVSVGDIRSIKRMDNLSASESSIDVENSPSQSPEDLSIDLSFVNPDWTNDILYPSEKRLDGISFLNPDALDSSLINHEAGNTLSMASQPSLTNGFVQIMPTNELVSSDGDPSTKMDNLSINIEEKQLTASSSPINETETSLCPTHSNAPESGGEHNCEKKPQLPEVVLTPTIGRNGYVPFSTLSSVCNSPVSFVPNATESNVPLSVFPDDLCTDIDQNYITPSNKSDLKLLQEGLVTKNKNFSPLLHCNGKKMHKISKPLKYILKPLPKMESEICEV</sequence>
<feature type="compositionally biased region" description="Low complexity" evidence="2">
    <location>
        <begin position="960"/>
        <end position="970"/>
    </location>
</feature>
<keyword evidence="7" id="KW-1185">Reference proteome</keyword>
<dbReference type="PANTHER" id="PTHR46708:SF2">
    <property type="entry name" value="FIBRONECTIN TYPE-III DOMAIN-CONTAINING PROTEIN"/>
    <property type="match status" value="1"/>
</dbReference>
<dbReference type="PANTHER" id="PTHR46708">
    <property type="entry name" value="TENASCIN"/>
    <property type="match status" value="1"/>
</dbReference>
<keyword evidence="3" id="KW-1133">Transmembrane helix</keyword>
<feature type="transmembrane region" description="Helical" evidence="3">
    <location>
        <begin position="840"/>
        <end position="862"/>
    </location>
</feature>
<reference evidence="6" key="1">
    <citation type="submission" date="2020-07" db="EMBL/GenBank/DDBJ databases">
        <title>Multicomponent nature underlies the extraordinary mechanical properties of spider dragline silk.</title>
        <authorList>
            <person name="Kono N."/>
            <person name="Nakamura H."/>
            <person name="Mori M."/>
            <person name="Yoshida Y."/>
            <person name="Ohtoshi R."/>
            <person name="Malay A.D."/>
            <person name="Moran D.A.P."/>
            <person name="Tomita M."/>
            <person name="Numata K."/>
            <person name="Arakawa K."/>
        </authorList>
    </citation>
    <scope>NUCLEOTIDE SEQUENCE</scope>
</reference>
<feature type="domain" description="Fibronectin type-III" evidence="5">
    <location>
        <begin position="235"/>
        <end position="336"/>
    </location>
</feature>
<feature type="compositionally biased region" description="Polar residues" evidence="2">
    <location>
        <begin position="1344"/>
        <end position="1366"/>
    </location>
</feature>
<dbReference type="SMART" id="SM00060">
    <property type="entry name" value="FN3"/>
    <property type="match status" value="6"/>
</dbReference>
<keyword evidence="4" id="KW-0732">Signal</keyword>
<dbReference type="SUPFAM" id="SSF49265">
    <property type="entry name" value="Fibronectin type III"/>
    <property type="match status" value="4"/>
</dbReference>
<dbReference type="OrthoDB" id="6381660at2759"/>
<dbReference type="Proteomes" id="UP000887116">
    <property type="component" value="Unassembled WGS sequence"/>
</dbReference>
<dbReference type="PROSITE" id="PS50853">
    <property type="entry name" value="FN3"/>
    <property type="match status" value="5"/>
</dbReference>
<gene>
    <name evidence="6" type="ORF">TNCT_559811</name>
</gene>
<dbReference type="InterPro" id="IPR050991">
    <property type="entry name" value="ECM_Regulatory_Proteins"/>
</dbReference>
<evidence type="ECO:0000256" key="2">
    <source>
        <dbReference type="SAM" id="MobiDB-lite"/>
    </source>
</evidence>
<dbReference type="InterPro" id="IPR036116">
    <property type="entry name" value="FN3_sf"/>
</dbReference>
<dbReference type="Gene3D" id="2.60.40.10">
    <property type="entry name" value="Immunoglobulins"/>
    <property type="match status" value="6"/>
</dbReference>
<dbReference type="InterPro" id="IPR013783">
    <property type="entry name" value="Ig-like_fold"/>
</dbReference>
<evidence type="ECO:0000259" key="5">
    <source>
        <dbReference type="PROSITE" id="PS50853"/>
    </source>
</evidence>
<organism evidence="6 7">
    <name type="scientific">Trichonephila clavata</name>
    <name type="common">Joro spider</name>
    <name type="synonym">Nephila clavata</name>
    <dbReference type="NCBI Taxonomy" id="2740835"/>
    <lineage>
        <taxon>Eukaryota</taxon>
        <taxon>Metazoa</taxon>
        <taxon>Ecdysozoa</taxon>
        <taxon>Arthropoda</taxon>
        <taxon>Chelicerata</taxon>
        <taxon>Arachnida</taxon>
        <taxon>Araneae</taxon>
        <taxon>Araneomorphae</taxon>
        <taxon>Entelegynae</taxon>
        <taxon>Araneoidea</taxon>
        <taxon>Nephilidae</taxon>
        <taxon>Trichonephila</taxon>
    </lineage>
</organism>
<evidence type="ECO:0000256" key="3">
    <source>
        <dbReference type="SAM" id="Phobius"/>
    </source>
</evidence>
<feature type="region of interest" description="Disordered" evidence="2">
    <location>
        <begin position="1344"/>
        <end position="1378"/>
    </location>
</feature>
<evidence type="ECO:0000256" key="1">
    <source>
        <dbReference type="ARBA" id="ARBA00022737"/>
    </source>
</evidence>
<accession>A0A8X6G857</accession>
<keyword evidence="3" id="KW-0812">Transmembrane</keyword>
<dbReference type="EMBL" id="BMAO01034435">
    <property type="protein sequence ID" value="GFQ96449.1"/>
    <property type="molecule type" value="Genomic_DNA"/>
</dbReference>
<feature type="domain" description="Fibronectin type-III" evidence="5">
    <location>
        <begin position="640"/>
        <end position="730"/>
    </location>
</feature>
<dbReference type="Pfam" id="PF00041">
    <property type="entry name" value="fn3"/>
    <property type="match status" value="3"/>
</dbReference>
<feature type="chain" id="PRO_5036463572" description="Fibronectin type-III domain-containing protein" evidence="4">
    <location>
        <begin position="26"/>
        <end position="1494"/>
    </location>
</feature>